<dbReference type="InterPro" id="IPR001128">
    <property type="entry name" value="Cyt_P450"/>
</dbReference>
<dbReference type="AlphaFoldDB" id="A0A2T7UWF4"/>
<protein>
    <recommendedName>
        <fullName evidence="5">Cytochrome P450</fullName>
    </recommendedName>
</protein>
<accession>A0A2T7UWF4</accession>
<dbReference type="GO" id="GO:0020037">
    <property type="term" value="F:heme binding"/>
    <property type="evidence" value="ECO:0007669"/>
    <property type="project" value="InterPro"/>
</dbReference>
<name>A0A2T7UWF4_9RHOB</name>
<comment type="similarity">
    <text evidence="1 2">Belongs to the cytochrome P450 family.</text>
</comment>
<dbReference type="GO" id="GO:0016705">
    <property type="term" value="F:oxidoreductase activity, acting on paired donors, with incorporation or reduction of molecular oxygen"/>
    <property type="evidence" value="ECO:0007669"/>
    <property type="project" value="InterPro"/>
</dbReference>
<sequence>MTHQITAYPQVEPTLRLPDLKQALYDGDPLFLPTTVVSLHGEEHKEKRRVVQSLFTREFFRNYQNHVFPEALEETLAPALAEGRGDLSRFAYRVLANLVADAAGLDRDRTEVQTDRILMIIGKLGKAPTIGQMLSGSVEAARAEIREALAIFKDEFYAHSAARRRALLAAHAKDPSVELPRDMLLYMLRAYDGRIEEDQLVRDTAFFILAGAFTQANALQNTVWEILTWCEARPETRAELLADPALLQKFIWESLRLHPASPVARRKALCPMHLPDGTEVETGEIVDVNMARANRDPEIFGPDAATFNPYRDLTGRVQLYGMTFGAGMHSCVGRILAAGMPIRPGAEGEDETEYGTLHEVIRALLENGIAFDPANPPRIDDSTERKHFESFPFLLPGKG</sequence>
<evidence type="ECO:0000256" key="2">
    <source>
        <dbReference type="RuleBase" id="RU000461"/>
    </source>
</evidence>
<dbReference type="PANTHER" id="PTHR46696">
    <property type="entry name" value="P450, PUTATIVE (EUROFUNG)-RELATED"/>
    <property type="match status" value="1"/>
</dbReference>
<keyword evidence="2" id="KW-0349">Heme</keyword>
<dbReference type="PROSITE" id="PS00086">
    <property type="entry name" value="CYTOCHROME_P450"/>
    <property type="match status" value="1"/>
</dbReference>
<gene>
    <name evidence="3" type="ORF">DDE23_01510</name>
</gene>
<dbReference type="InterPro" id="IPR017972">
    <property type="entry name" value="Cyt_P450_CS"/>
</dbReference>
<dbReference type="PANTHER" id="PTHR46696:SF6">
    <property type="entry name" value="P450, PUTATIVE (EUROFUNG)-RELATED"/>
    <property type="match status" value="1"/>
</dbReference>
<comment type="caution">
    <text evidence="3">The sequence shown here is derived from an EMBL/GenBank/DDBJ whole genome shotgun (WGS) entry which is preliminary data.</text>
</comment>
<dbReference type="Pfam" id="PF00067">
    <property type="entry name" value="p450"/>
    <property type="match status" value="1"/>
</dbReference>
<keyword evidence="2" id="KW-0408">Iron</keyword>
<evidence type="ECO:0000256" key="1">
    <source>
        <dbReference type="ARBA" id="ARBA00010617"/>
    </source>
</evidence>
<dbReference type="Gene3D" id="1.10.630.10">
    <property type="entry name" value="Cytochrome P450"/>
    <property type="match status" value="1"/>
</dbReference>
<dbReference type="CDD" id="cd00302">
    <property type="entry name" value="cytochrome_P450"/>
    <property type="match status" value="1"/>
</dbReference>
<dbReference type="SUPFAM" id="SSF48264">
    <property type="entry name" value="Cytochrome P450"/>
    <property type="match status" value="1"/>
</dbReference>
<keyword evidence="2" id="KW-0503">Monooxygenase</keyword>
<keyword evidence="4" id="KW-1185">Reference proteome</keyword>
<dbReference type="OrthoDB" id="9801155at2"/>
<reference evidence="3 4" key="1">
    <citation type="journal article" date="2011" name="Syst. Appl. Microbiol.">
        <title>Defluviimonas denitrificans gen. nov., sp. nov., and Pararhodobacter aggregans gen. nov., sp. nov., non-phototrophic Rhodobacteraceae from the biofilter of a marine aquaculture.</title>
        <authorList>
            <person name="Foesel B.U."/>
            <person name="Drake H.L."/>
            <person name="Schramm A."/>
        </authorList>
    </citation>
    <scope>NUCLEOTIDE SEQUENCE [LARGE SCALE GENOMIC DNA]</scope>
    <source>
        <strain evidence="3 4">D1-19</strain>
    </source>
</reference>
<keyword evidence="2" id="KW-0479">Metal-binding</keyword>
<dbReference type="GO" id="GO:0005506">
    <property type="term" value="F:iron ion binding"/>
    <property type="evidence" value="ECO:0007669"/>
    <property type="project" value="InterPro"/>
</dbReference>
<evidence type="ECO:0000313" key="4">
    <source>
        <dbReference type="Proteomes" id="UP000244810"/>
    </source>
</evidence>
<dbReference type="Proteomes" id="UP000244810">
    <property type="component" value="Unassembled WGS sequence"/>
</dbReference>
<dbReference type="RefSeq" id="WP_107749613.1">
    <property type="nucleotide sequence ID" value="NZ_QBKF01000001.1"/>
</dbReference>
<evidence type="ECO:0000313" key="3">
    <source>
        <dbReference type="EMBL" id="PVE49110.1"/>
    </source>
</evidence>
<organism evidence="3 4">
    <name type="scientific">Pararhodobacter aggregans</name>
    <dbReference type="NCBI Taxonomy" id="404875"/>
    <lineage>
        <taxon>Bacteria</taxon>
        <taxon>Pseudomonadati</taxon>
        <taxon>Pseudomonadota</taxon>
        <taxon>Alphaproteobacteria</taxon>
        <taxon>Rhodobacterales</taxon>
        <taxon>Paracoccaceae</taxon>
        <taxon>Pararhodobacter</taxon>
    </lineage>
</organism>
<proteinExistence type="inferred from homology"/>
<dbReference type="EMBL" id="QDDR01000001">
    <property type="protein sequence ID" value="PVE49110.1"/>
    <property type="molecule type" value="Genomic_DNA"/>
</dbReference>
<dbReference type="InterPro" id="IPR036396">
    <property type="entry name" value="Cyt_P450_sf"/>
</dbReference>
<dbReference type="GO" id="GO:0004497">
    <property type="term" value="F:monooxygenase activity"/>
    <property type="evidence" value="ECO:0007669"/>
    <property type="project" value="UniProtKB-KW"/>
</dbReference>
<evidence type="ECO:0008006" key="5">
    <source>
        <dbReference type="Google" id="ProtNLM"/>
    </source>
</evidence>
<keyword evidence="2" id="KW-0560">Oxidoreductase</keyword>